<evidence type="ECO:0000259" key="1">
    <source>
        <dbReference type="SMART" id="SM00347"/>
    </source>
</evidence>
<dbReference type="Gene3D" id="1.10.10.10">
    <property type="entry name" value="Winged helix-like DNA-binding domain superfamily/Winged helix DNA-binding domain"/>
    <property type="match status" value="1"/>
</dbReference>
<evidence type="ECO:0000313" key="2">
    <source>
        <dbReference type="EMBL" id="SUP43208.1"/>
    </source>
</evidence>
<dbReference type="RefSeq" id="WP_115310283.1">
    <property type="nucleotide sequence ID" value="NZ_UHIO01000001.1"/>
</dbReference>
<sequence length="121" mass="14007">MAYIQNWLADLRRIKEISETLEKELTARSSLNLNGYYVLYFLAHSEEKKLRLNLLQEQMGLSQSAMSRMIVRMEGSHCGSIQRASCECDKRGVYIAITECGLQRLAEAEPIVEEVLQRFYQ</sequence>
<dbReference type="InterPro" id="IPR036390">
    <property type="entry name" value="WH_DNA-bd_sf"/>
</dbReference>
<gene>
    <name evidence="2" type="ORF">NCTC12020_01105</name>
</gene>
<dbReference type="InterPro" id="IPR000835">
    <property type="entry name" value="HTH_MarR-typ"/>
</dbReference>
<dbReference type="PANTHER" id="PTHR33164">
    <property type="entry name" value="TRANSCRIPTIONAL REGULATOR, MARR FAMILY"/>
    <property type="match status" value="1"/>
</dbReference>
<dbReference type="AlphaFoldDB" id="A0A380NM87"/>
<accession>A0A380NM87</accession>
<dbReference type="GO" id="GO:0003700">
    <property type="term" value="F:DNA-binding transcription factor activity"/>
    <property type="evidence" value="ECO:0007669"/>
    <property type="project" value="InterPro"/>
</dbReference>
<name>A0A380NM87_9FIRM</name>
<proteinExistence type="predicted"/>
<feature type="domain" description="HTH marR-type" evidence="1">
    <location>
        <begin position="24"/>
        <end position="121"/>
    </location>
</feature>
<evidence type="ECO:0000313" key="3">
    <source>
        <dbReference type="Proteomes" id="UP000255367"/>
    </source>
</evidence>
<dbReference type="Proteomes" id="UP000255367">
    <property type="component" value="Unassembled WGS sequence"/>
</dbReference>
<dbReference type="SUPFAM" id="SSF46785">
    <property type="entry name" value="Winged helix' DNA-binding domain"/>
    <property type="match status" value="1"/>
</dbReference>
<dbReference type="SMART" id="SM00347">
    <property type="entry name" value="HTH_MARR"/>
    <property type="match status" value="1"/>
</dbReference>
<dbReference type="InterPro" id="IPR039422">
    <property type="entry name" value="MarR/SlyA-like"/>
</dbReference>
<dbReference type="GO" id="GO:0006950">
    <property type="term" value="P:response to stress"/>
    <property type="evidence" value="ECO:0007669"/>
    <property type="project" value="TreeGrafter"/>
</dbReference>
<dbReference type="OrthoDB" id="5195026at2"/>
<dbReference type="InterPro" id="IPR036388">
    <property type="entry name" value="WH-like_DNA-bd_sf"/>
</dbReference>
<organism evidence="2 3">
    <name type="scientific">Veillonella criceti</name>
    <dbReference type="NCBI Taxonomy" id="103891"/>
    <lineage>
        <taxon>Bacteria</taxon>
        <taxon>Bacillati</taxon>
        <taxon>Bacillota</taxon>
        <taxon>Negativicutes</taxon>
        <taxon>Veillonellales</taxon>
        <taxon>Veillonellaceae</taxon>
        <taxon>Veillonella</taxon>
    </lineage>
</organism>
<keyword evidence="3" id="KW-1185">Reference proteome</keyword>
<dbReference type="PANTHER" id="PTHR33164:SF94">
    <property type="entry name" value="TRANSCRIPTIONAL REGULATORY PROTEIN-RELATED"/>
    <property type="match status" value="1"/>
</dbReference>
<dbReference type="EMBL" id="UHIO01000001">
    <property type="protein sequence ID" value="SUP43208.1"/>
    <property type="molecule type" value="Genomic_DNA"/>
</dbReference>
<reference evidence="2 3" key="1">
    <citation type="submission" date="2018-06" db="EMBL/GenBank/DDBJ databases">
        <authorList>
            <consortium name="Pathogen Informatics"/>
            <person name="Doyle S."/>
        </authorList>
    </citation>
    <scope>NUCLEOTIDE SEQUENCE [LARGE SCALE GENOMIC DNA]</scope>
    <source>
        <strain evidence="2 3">NCTC12020</strain>
    </source>
</reference>
<protein>
    <submittedName>
        <fullName evidence="2">Staphylococcal accessory regulator family</fullName>
    </submittedName>
</protein>